<keyword evidence="2" id="KW-0472">Membrane</keyword>
<dbReference type="InterPro" id="IPR012495">
    <property type="entry name" value="TadE-like_dom"/>
</dbReference>
<comment type="caution">
    <text evidence="4">The sequence shown here is derived from an EMBL/GenBank/DDBJ whole genome shotgun (WGS) entry which is preliminary data.</text>
</comment>
<accession>A0ABP9FWF8</accession>
<gene>
    <name evidence="4" type="ORF">GCM10025790_13090</name>
</gene>
<dbReference type="Proteomes" id="UP001500368">
    <property type="component" value="Unassembled WGS sequence"/>
</dbReference>
<evidence type="ECO:0000313" key="4">
    <source>
        <dbReference type="EMBL" id="GAA4918717.1"/>
    </source>
</evidence>
<organism evidence="4 5">
    <name type="scientific">Nesterenkonia rhizosphaerae</name>
    <dbReference type="NCBI Taxonomy" id="1348272"/>
    <lineage>
        <taxon>Bacteria</taxon>
        <taxon>Bacillati</taxon>
        <taxon>Actinomycetota</taxon>
        <taxon>Actinomycetes</taxon>
        <taxon>Micrococcales</taxon>
        <taxon>Micrococcaceae</taxon>
        <taxon>Nesterenkonia</taxon>
    </lineage>
</organism>
<dbReference type="RefSeq" id="WP_345477266.1">
    <property type="nucleotide sequence ID" value="NZ_BAABLW010000007.1"/>
</dbReference>
<reference evidence="5" key="1">
    <citation type="journal article" date="2019" name="Int. J. Syst. Evol. Microbiol.">
        <title>The Global Catalogue of Microorganisms (GCM) 10K type strain sequencing project: providing services to taxonomists for standard genome sequencing and annotation.</title>
        <authorList>
            <consortium name="The Broad Institute Genomics Platform"/>
            <consortium name="The Broad Institute Genome Sequencing Center for Infectious Disease"/>
            <person name="Wu L."/>
            <person name="Ma J."/>
        </authorList>
    </citation>
    <scope>NUCLEOTIDE SEQUENCE [LARGE SCALE GENOMIC DNA]</scope>
    <source>
        <strain evidence="5">JCM 19129</strain>
    </source>
</reference>
<dbReference type="Pfam" id="PF07811">
    <property type="entry name" value="TadE"/>
    <property type="match status" value="1"/>
</dbReference>
<evidence type="ECO:0000313" key="5">
    <source>
        <dbReference type="Proteomes" id="UP001500368"/>
    </source>
</evidence>
<evidence type="ECO:0000256" key="2">
    <source>
        <dbReference type="SAM" id="Phobius"/>
    </source>
</evidence>
<proteinExistence type="predicted"/>
<evidence type="ECO:0000259" key="3">
    <source>
        <dbReference type="Pfam" id="PF07811"/>
    </source>
</evidence>
<feature type="region of interest" description="Disordered" evidence="1">
    <location>
        <begin position="63"/>
        <end position="85"/>
    </location>
</feature>
<protein>
    <recommendedName>
        <fullName evidence="3">TadE-like domain-containing protein</fullName>
    </recommendedName>
</protein>
<feature type="domain" description="TadE-like" evidence="3">
    <location>
        <begin position="20"/>
        <end position="62"/>
    </location>
</feature>
<evidence type="ECO:0000256" key="1">
    <source>
        <dbReference type="SAM" id="MobiDB-lite"/>
    </source>
</evidence>
<feature type="transmembrane region" description="Helical" evidence="2">
    <location>
        <begin position="26"/>
        <end position="49"/>
    </location>
</feature>
<keyword evidence="2" id="KW-1133">Transmembrane helix</keyword>
<keyword evidence="2" id="KW-0812">Transmembrane</keyword>
<name>A0ABP9FWF8_9MICC</name>
<dbReference type="EMBL" id="BAABLW010000007">
    <property type="protein sequence ID" value="GAA4918717.1"/>
    <property type="molecule type" value="Genomic_DNA"/>
</dbReference>
<dbReference type="InterPro" id="IPR049790">
    <property type="entry name" value="Rv3655c/TadE"/>
</dbReference>
<sequence>MPDLKGRRRRAAPAEPAERGSVTAEFALALPAVVLVLLLVLGLGVHGAARVSVEEGARTAARELARGTSADTASRLAREAAGQDSSVQLSHEGEYAVVTLRRPVQILGLLELTVDHEAEAHVRIEQLPGAP</sequence>
<dbReference type="NCBIfam" id="NF041390">
    <property type="entry name" value="TadE_Rv3655c"/>
    <property type="match status" value="1"/>
</dbReference>
<keyword evidence="5" id="KW-1185">Reference proteome</keyword>